<keyword evidence="3" id="KW-0479">Metal-binding</keyword>
<evidence type="ECO:0000256" key="2">
    <source>
        <dbReference type="ARBA" id="ARBA00006490"/>
    </source>
</evidence>
<dbReference type="AlphaFoldDB" id="W4Q273"/>
<dbReference type="InterPro" id="IPR015422">
    <property type="entry name" value="PyrdxlP-dep_Trfase_small"/>
</dbReference>
<feature type="domain" description="Aminotransferase class V" evidence="7">
    <location>
        <begin position="2"/>
        <end position="361"/>
    </location>
</feature>
<dbReference type="InterPro" id="IPR015421">
    <property type="entry name" value="PyrdxlP-dep_Trfase_major"/>
</dbReference>
<sequence>MIYLDNSATTKPYKEVVEAYATVASTYFGNPSSLHTLGLQAEKLIGESRTRIAQILNIKSSEIIFTSGGTEGNNIAIKGTAYSKKSRGKHLITTTIEHPSVFEAFSQLETEGFDVTYIPVDQQGQIKVRDLEKAIRPDTTLVSMIHVNNETGSISPIEETGELLKKFPHVLFHVDHVQGVSKVPLDLKKAGVDLCTFSAHKFHGMKGNGLLYVREGVKIAPLFHGGEQEHRVRAGTENVAGIVAMAKALRLAVEKDTSHLDELRAYLTEQLTSLEGIQLNSPAQNAAPHIVNFSVPGTKPEVLVQSLTKSEIYVSTKSACSSKLSEPSRVLLAMGLGEKVASSGVRVSFSNETTKEEINQLMIQLKRIVPQLLEVVHS</sequence>
<dbReference type="FunFam" id="3.40.640.10:FF:000084">
    <property type="entry name" value="IscS-like cysteine desulfurase"/>
    <property type="match status" value="1"/>
</dbReference>
<gene>
    <name evidence="8" type="ORF">JCM9140_1851</name>
</gene>
<dbReference type="GO" id="GO:0051536">
    <property type="term" value="F:iron-sulfur cluster binding"/>
    <property type="evidence" value="ECO:0007669"/>
    <property type="project" value="UniProtKB-KW"/>
</dbReference>
<dbReference type="InterPro" id="IPR015424">
    <property type="entry name" value="PyrdxlP-dep_Trfase"/>
</dbReference>
<evidence type="ECO:0000256" key="5">
    <source>
        <dbReference type="ARBA" id="ARBA00023004"/>
    </source>
</evidence>
<dbReference type="PANTHER" id="PTHR11601">
    <property type="entry name" value="CYSTEINE DESULFURYLASE FAMILY MEMBER"/>
    <property type="match status" value="1"/>
</dbReference>
<evidence type="ECO:0000259" key="7">
    <source>
        <dbReference type="Pfam" id="PF00266"/>
    </source>
</evidence>
<comment type="caution">
    <text evidence="8">The sequence shown here is derived from an EMBL/GenBank/DDBJ whole genome shotgun (WGS) entry which is preliminary data.</text>
</comment>
<keyword evidence="9" id="KW-1185">Reference proteome</keyword>
<evidence type="ECO:0000256" key="1">
    <source>
        <dbReference type="ARBA" id="ARBA00001933"/>
    </source>
</evidence>
<evidence type="ECO:0000256" key="3">
    <source>
        <dbReference type="ARBA" id="ARBA00022723"/>
    </source>
</evidence>
<comment type="cofactor">
    <cofactor evidence="1">
        <name>pyridoxal 5'-phosphate</name>
        <dbReference type="ChEBI" id="CHEBI:597326"/>
    </cofactor>
</comment>
<dbReference type="EMBL" id="BAUT01000014">
    <property type="protein sequence ID" value="GAE25833.1"/>
    <property type="molecule type" value="Genomic_DNA"/>
</dbReference>
<organism evidence="8 9">
    <name type="scientific">Halalkalibacter wakoensis JCM 9140</name>
    <dbReference type="NCBI Taxonomy" id="1236970"/>
    <lineage>
        <taxon>Bacteria</taxon>
        <taxon>Bacillati</taxon>
        <taxon>Bacillota</taxon>
        <taxon>Bacilli</taxon>
        <taxon>Bacillales</taxon>
        <taxon>Bacillaceae</taxon>
        <taxon>Halalkalibacter</taxon>
    </lineage>
</organism>
<dbReference type="SUPFAM" id="SSF53383">
    <property type="entry name" value="PLP-dependent transferases"/>
    <property type="match status" value="1"/>
</dbReference>
<dbReference type="NCBIfam" id="NF002806">
    <property type="entry name" value="PRK02948.1"/>
    <property type="match status" value="1"/>
</dbReference>
<dbReference type="OrthoDB" id="9808002at2"/>
<dbReference type="InterPro" id="IPR016454">
    <property type="entry name" value="Cysteine_dSase"/>
</dbReference>
<dbReference type="PANTHER" id="PTHR11601:SF50">
    <property type="entry name" value="CYSTEINE DESULFURASE ISCS 2-RELATED"/>
    <property type="match status" value="1"/>
</dbReference>
<dbReference type="GO" id="GO:0046872">
    <property type="term" value="F:metal ion binding"/>
    <property type="evidence" value="ECO:0007669"/>
    <property type="project" value="UniProtKB-KW"/>
</dbReference>
<dbReference type="InterPro" id="IPR000192">
    <property type="entry name" value="Aminotrans_V_dom"/>
</dbReference>
<dbReference type="PIRSF" id="PIRSF005572">
    <property type="entry name" value="NifS"/>
    <property type="match status" value="1"/>
</dbReference>
<dbReference type="Gene3D" id="3.40.640.10">
    <property type="entry name" value="Type I PLP-dependent aspartate aminotransferase-like (Major domain)"/>
    <property type="match status" value="1"/>
</dbReference>
<keyword evidence="4" id="KW-0663">Pyridoxal phosphate</keyword>
<protein>
    <submittedName>
        <fullName evidence="8">Cysteine desulfurase</fullName>
    </submittedName>
</protein>
<proteinExistence type="inferred from homology"/>
<dbReference type="Pfam" id="PF00266">
    <property type="entry name" value="Aminotran_5"/>
    <property type="match status" value="1"/>
</dbReference>
<evidence type="ECO:0000313" key="8">
    <source>
        <dbReference type="EMBL" id="GAE25833.1"/>
    </source>
</evidence>
<evidence type="ECO:0000313" key="9">
    <source>
        <dbReference type="Proteomes" id="UP000018890"/>
    </source>
</evidence>
<dbReference type="Proteomes" id="UP000018890">
    <property type="component" value="Unassembled WGS sequence"/>
</dbReference>
<dbReference type="RefSeq" id="WP_034744806.1">
    <property type="nucleotide sequence ID" value="NZ_BAUT01000014.1"/>
</dbReference>
<evidence type="ECO:0000256" key="6">
    <source>
        <dbReference type="ARBA" id="ARBA00023014"/>
    </source>
</evidence>
<name>W4Q273_9BACI</name>
<evidence type="ECO:0000256" key="4">
    <source>
        <dbReference type="ARBA" id="ARBA00022898"/>
    </source>
</evidence>
<comment type="similarity">
    <text evidence="2">Belongs to the class-V pyridoxal-phosphate-dependent aminotransferase family. NifS/IscS subfamily.</text>
</comment>
<dbReference type="GO" id="GO:0031071">
    <property type="term" value="F:cysteine desulfurase activity"/>
    <property type="evidence" value="ECO:0007669"/>
    <property type="project" value="UniProtKB-ARBA"/>
</dbReference>
<reference evidence="8" key="1">
    <citation type="journal article" date="2014" name="Genome Announc.">
        <title>Draft Genome Sequences of Three Alkaliphilic Bacillus Strains, Bacillus wakoensis JCM 9140T, Bacillus akibai JCM 9157T, and Bacillus hemicellulosilyticus JCM 9152T.</title>
        <authorList>
            <person name="Yuki M."/>
            <person name="Oshima K."/>
            <person name="Suda W."/>
            <person name="Oshida Y."/>
            <person name="Kitamura K."/>
            <person name="Iida T."/>
            <person name="Hattori M."/>
            <person name="Ohkuma M."/>
        </authorList>
    </citation>
    <scope>NUCLEOTIDE SEQUENCE [LARGE SCALE GENOMIC DNA]</scope>
    <source>
        <strain evidence="8">JCM 9140</strain>
    </source>
</reference>
<keyword evidence="6" id="KW-0411">Iron-sulfur</keyword>
<accession>W4Q273</accession>
<dbReference type="STRING" id="1236970.JCM9140_1851"/>
<dbReference type="Gene3D" id="3.90.1150.10">
    <property type="entry name" value="Aspartate Aminotransferase, domain 1"/>
    <property type="match status" value="1"/>
</dbReference>
<keyword evidence="5" id="KW-0408">Iron</keyword>